<reference evidence="1" key="1">
    <citation type="submission" date="2023-04" db="EMBL/GenBank/DDBJ databases">
        <title>Ambrosiozyma monospora NBRC 10751.</title>
        <authorList>
            <person name="Ichikawa N."/>
            <person name="Sato H."/>
            <person name="Tonouchi N."/>
        </authorList>
    </citation>
    <scope>NUCLEOTIDE SEQUENCE</scope>
    <source>
        <strain evidence="1">NBRC 10751</strain>
    </source>
</reference>
<evidence type="ECO:0000313" key="1">
    <source>
        <dbReference type="EMBL" id="GME93539.1"/>
    </source>
</evidence>
<name>A0ACB5TRM0_AMBMO</name>
<sequence length="360" mass="38428">MFLSTLFSTLHDKYVFASFIARDVAIELIGKIWKMNSPGGGNNDGLLILNDPIQGVEEDDDSQYIGSDDSDDSDYEDGGFSRSPSMIKKEMNGTGPVVNGSGGAANSADAQVGGSGSAPNGSTPAVTNKGDADVDSVISGEEDMVVDDGTSDADGPSSGSPEDDGNVFNGISFEGPKEHAPTDNEYDNDANDTKITEDVLNAPLGVVFSLLFGQDTSFMKSIAAAQKNFDISPIPAFGSGSPSSRTYTYTKPLNAPVGPKQTKCIVVETLERKNFDKNVLVIQTTETPDVPSGNSFKVKTKILLSWAPNNLTKIYVATNVIWTAKSWIKGAVEKGSISGQKESVEKRWQIQEIKWWIGLC</sequence>
<organism evidence="1 2">
    <name type="scientific">Ambrosiozyma monospora</name>
    <name type="common">Yeast</name>
    <name type="synonym">Endomycopsis monosporus</name>
    <dbReference type="NCBI Taxonomy" id="43982"/>
    <lineage>
        <taxon>Eukaryota</taxon>
        <taxon>Fungi</taxon>
        <taxon>Dikarya</taxon>
        <taxon>Ascomycota</taxon>
        <taxon>Saccharomycotina</taxon>
        <taxon>Pichiomycetes</taxon>
        <taxon>Pichiales</taxon>
        <taxon>Pichiaceae</taxon>
        <taxon>Ambrosiozyma</taxon>
    </lineage>
</organism>
<gene>
    <name evidence="1" type="ORF">Amon02_000934800</name>
</gene>
<evidence type="ECO:0000313" key="2">
    <source>
        <dbReference type="Proteomes" id="UP001165064"/>
    </source>
</evidence>
<keyword evidence="2" id="KW-1185">Reference proteome</keyword>
<proteinExistence type="predicted"/>
<dbReference type="Proteomes" id="UP001165064">
    <property type="component" value="Unassembled WGS sequence"/>
</dbReference>
<protein>
    <submittedName>
        <fullName evidence="1">Unnamed protein product</fullName>
    </submittedName>
</protein>
<dbReference type="EMBL" id="BSXS01008753">
    <property type="protein sequence ID" value="GME93539.1"/>
    <property type="molecule type" value="Genomic_DNA"/>
</dbReference>
<comment type="caution">
    <text evidence="1">The sequence shown here is derived from an EMBL/GenBank/DDBJ whole genome shotgun (WGS) entry which is preliminary data.</text>
</comment>
<accession>A0ACB5TRM0</accession>